<dbReference type="PANTHER" id="PTHR32278:SF139">
    <property type="entry name" value="F-BOX DOMAIN-CONTAINING PROTEIN"/>
    <property type="match status" value="1"/>
</dbReference>
<name>A0A835BF90_9POAL</name>
<dbReference type="OrthoDB" id="654977at2759"/>
<evidence type="ECO:0000313" key="2">
    <source>
        <dbReference type="EMBL" id="KAF8689995.1"/>
    </source>
</evidence>
<accession>A0A835BF90</accession>
<dbReference type="InterPro" id="IPR025886">
    <property type="entry name" value="PP2-like"/>
</dbReference>
<organism evidence="2 3">
    <name type="scientific">Digitaria exilis</name>
    <dbReference type="NCBI Taxonomy" id="1010633"/>
    <lineage>
        <taxon>Eukaryota</taxon>
        <taxon>Viridiplantae</taxon>
        <taxon>Streptophyta</taxon>
        <taxon>Embryophyta</taxon>
        <taxon>Tracheophyta</taxon>
        <taxon>Spermatophyta</taxon>
        <taxon>Magnoliopsida</taxon>
        <taxon>Liliopsida</taxon>
        <taxon>Poales</taxon>
        <taxon>Poaceae</taxon>
        <taxon>PACMAD clade</taxon>
        <taxon>Panicoideae</taxon>
        <taxon>Panicodae</taxon>
        <taxon>Paniceae</taxon>
        <taxon>Anthephorinae</taxon>
        <taxon>Digitaria</taxon>
    </lineage>
</organism>
<dbReference type="AlphaFoldDB" id="A0A835BF90"/>
<evidence type="ECO:0000313" key="3">
    <source>
        <dbReference type="Proteomes" id="UP000636709"/>
    </source>
</evidence>
<sequence>MEASSGTCEIAQLPEEILSALLALTTPRDACRAAAACRDFRGAADSDAVWSRFMPRGELSGSPASSGKGRFLRLCDRPVLLADGLTSMWLDREGGAKCYMLSARQLNIAWGDTPHYWSWIPIQGSRGGRDGIPQNVLLPRERADGWMEVEMGEFQNDEGEDGEVSIKLMETSATVKSGLIVQGIEIRPKKLLSL</sequence>
<dbReference type="Pfam" id="PF14299">
    <property type="entry name" value="PP2"/>
    <property type="match status" value="2"/>
</dbReference>
<gene>
    <name evidence="2" type="ORF">HU200_041630</name>
</gene>
<dbReference type="PANTHER" id="PTHR32278">
    <property type="entry name" value="F-BOX DOMAIN-CONTAINING PROTEIN"/>
    <property type="match status" value="1"/>
</dbReference>
<dbReference type="SUPFAM" id="SSF81383">
    <property type="entry name" value="F-box domain"/>
    <property type="match status" value="1"/>
</dbReference>
<comment type="caution">
    <text evidence="2">The sequence shown here is derived from an EMBL/GenBank/DDBJ whole genome shotgun (WGS) entry which is preliminary data.</text>
</comment>
<feature type="domain" description="F-box" evidence="1">
    <location>
        <begin position="7"/>
        <end position="53"/>
    </location>
</feature>
<protein>
    <recommendedName>
        <fullName evidence="1">F-box domain-containing protein</fullName>
    </recommendedName>
</protein>
<dbReference type="Proteomes" id="UP000636709">
    <property type="component" value="Unassembled WGS sequence"/>
</dbReference>
<dbReference type="InterPro" id="IPR001810">
    <property type="entry name" value="F-box_dom"/>
</dbReference>
<proteinExistence type="predicted"/>
<keyword evidence="3" id="KW-1185">Reference proteome</keyword>
<dbReference type="PROSITE" id="PS50181">
    <property type="entry name" value="FBOX"/>
    <property type="match status" value="1"/>
</dbReference>
<dbReference type="Pfam" id="PF12937">
    <property type="entry name" value="F-box-like"/>
    <property type="match status" value="1"/>
</dbReference>
<reference evidence="2" key="1">
    <citation type="submission" date="2020-07" db="EMBL/GenBank/DDBJ databases">
        <title>Genome sequence and genetic diversity analysis of an under-domesticated orphan crop, white fonio (Digitaria exilis).</title>
        <authorList>
            <person name="Bennetzen J.L."/>
            <person name="Chen S."/>
            <person name="Ma X."/>
            <person name="Wang X."/>
            <person name="Yssel A.E.J."/>
            <person name="Chaluvadi S.R."/>
            <person name="Johnson M."/>
            <person name="Gangashetty P."/>
            <person name="Hamidou F."/>
            <person name="Sanogo M.D."/>
            <person name="Zwaenepoel A."/>
            <person name="Wallace J."/>
            <person name="Van De Peer Y."/>
            <person name="Van Deynze A."/>
        </authorList>
    </citation>
    <scope>NUCLEOTIDE SEQUENCE</scope>
    <source>
        <tissue evidence="2">Leaves</tissue>
    </source>
</reference>
<dbReference type="EMBL" id="JACEFO010001996">
    <property type="protein sequence ID" value="KAF8689995.1"/>
    <property type="molecule type" value="Genomic_DNA"/>
</dbReference>
<dbReference type="InterPro" id="IPR036047">
    <property type="entry name" value="F-box-like_dom_sf"/>
</dbReference>
<dbReference type="Gene3D" id="1.20.1280.50">
    <property type="match status" value="1"/>
</dbReference>
<evidence type="ECO:0000259" key="1">
    <source>
        <dbReference type="PROSITE" id="PS50181"/>
    </source>
</evidence>